<sequence>MSLDEVVLSLFETLDAIHRCQTDLDVAMKNGYLLMAKARYSMGTKKVGSLQYDLPSEAEALVHIDVHNDIDLPTFQVVADSPVTKTQQDVRHRKTNISADSKTITDDLSRVEDIGLKELGGGDHLVRKRDPLKWFGVLVPQPLRESQRRFSSCAELCCELATLKARLMQQQQEFMRLKKSKNDMIAN</sequence>
<dbReference type="InterPro" id="IPR040357">
    <property type="entry name" value="Vma22/CCDC115"/>
</dbReference>
<gene>
    <name evidence="3" type="ORF">NP493_53g08107</name>
</gene>
<reference evidence="3" key="1">
    <citation type="journal article" date="2023" name="Mol. Biol. Evol.">
        <title>Third-Generation Sequencing Reveals the Adaptive Role of the Epigenome in Three Deep-Sea Polychaetes.</title>
        <authorList>
            <person name="Perez M."/>
            <person name="Aroh O."/>
            <person name="Sun Y."/>
            <person name="Lan Y."/>
            <person name="Juniper S.K."/>
            <person name="Young C.R."/>
            <person name="Angers B."/>
            <person name="Qian P.Y."/>
        </authorList>
    </citation>
    <scope>NUCLEOTIDE SEQUENCE</scope>
    <source>
        <strain evidence="3">R07B-5</strain>
    </source>
</reference>
<organism evidence="3 4">
    <name type="scientific">Ridgeia piscesae</name>
    <name type="common">Tubeworm</name>
    <dbReference type="NCBI Taxonomy" id="27915"/>
    <lineage>
        <taxon>Eukaryota</taxon>
        <taxon>Metazoa</taxon>
        <taxon>Spiralia</taxon>
        <taxon>Lophotrochozoa</taxon>
        <taxon>Annelida</taxon>
        <taxon>Polychaeta</taxon>
        <taxon>Sedentaria</taxon>
        <taxon>Canalipalpata</taxon>
        <taxon>Sabellida</taxon>
        <taxon>Siboglinidae</taxon>
        <taxon>Ridgeia</taxon>
    </lineage>
</organism>
<dbReference type="GO" id="GO:0051082">
    <property type="term" value="F:unfolded protein binding"/>
    <property type="evidence" value="ECO:0007669"/>
    <property type="project" value="TreeGrafter"/>
</dbReference>
<dbReference type="Pfam" id="PF21730">
    <property type="entry name" value="Vma22_CCDC115"/>
    <property type="match status" value="1"/>
</dbReference>
<dbReference type="Gene3D" id="1.10.287.3240">
    <property type="match status" value="1"/>
</dbReference>
<feature type="coiled-coil region" evidence="2">
    <location>
        <begin position="153"/>
        <end position="180"/>
    </location>
</feature>
<keyword evidence="4" id="KW-1185">Reference proteome</keyword>
<protein>
    <recommendedName>
        <fullName evidence="1">Vacuolar ATPase assembly protein VMA22</fullName>
    </recommendedName>
</protein>
<evidence type="ECO:0000256" key="2">
    <source>
        <dbReference type="SAM" id="Coils"/>
    </source>
</evidence>
<evidence type="ECO:0000256" key="1">
    <source>
        <dbReference type="ARBA" id="ARBA00093634"/>
    </source>
</evidence>
<keyword evidence="2" id="KW-0175">Coiled coil</keyword>
<comment type="caution">
    <text evidence="3">The sequence shown here is derived from an EMBL/GenBank/DDBJ whole genome shotgun (WGS) entry which is preliminary data.</text>
</comment>
<dbReference type="Proteomes" id="UP001209878">
    <property type="component" value="Unassembled WGS sequence"/>
</dbReference>
<dbReference type="PANTHER" id="PTHR31996:SF2">
    <property type="entry name" value="COILED-COIL DOMAIN-CONTAINING PROTEIN 115"/>
    <property type="match status" value="1"/>
</dbReference>
<dbReference type="AlphaFoldDB" id="A0AAD9PAW0"/>
<evidence type="ECO:0000313" key="4">
    <source>
        <dbReference type="Proteomes" id="UP001209878"/>
    </source>
</evidence>
<dbReference type="GO" id="GO:0070072">
    <property type="term" value="P:vacuolar proton-transporting V-type ATPase complex assembly"/>
    <property type="evidence" value="ECO:0007669"/>
    <property type="project" value="InterPro"/>
</dbReference>
<dbReference type="PANTHER" id="PTHR31996">
    <property type="entry name" value="COILED-COIL DOMAIN-CONTAINING PROTEIN 115"/>
    <property type="match status" value="1"/>
</dbReference>
<accession>A0AAD9PAW0</accession>
<name>A0AAD9PAW0_RIDPI</name>
<evidence type="ECO:0000313" key="3">
    <source>
        <dbReference type="EMBL" id="KAK2191403.1"/>
    </source>
</evidence>
<dbReference type="EMBL" id="JAODUO010000053">
    <property type="protein sequence ID" value="KAK2191403.1"/>
    <property type="molecule type" value="Genomic_DNA"/>
</dbReference>
<proteinExistence type="predicted"/>